<protein>
    <submittedName>
        <fullName evidence="2">Uncharacterized protein</fullName>
    </submittedName>
</protein>
<reference evidence="2" key="1">
    <citation type="journal article" date="2019" name="Sci. Rep.">
        <title>Draft genome of Tanacetum cinerariifolium, the natural source of mosquito coil.</title>
        <authorList>
            <person name="Yamashiro T."/>
            <person name="Shiraishi A."/>
            <person name="Satake H."/>
            <person name="Nakayama K."/>
        </authorList>
    </citation>
    <scope>NUCLEOTIDE SEQUENCE</scope>
</reference>
<feature type="compositionally biased region" description="Basic and acidic residues" evidence="1">
    <location>
        <begin position="64"/>
        <end position="75"/>
    </location>
</feature>
<dbReference type="EMBL" id="BKCJ011777186">
    <property type="protein sequence ID" value="GFD52031.1"/>
    <property type="molecule type" value="Genomic_DNA"/>
</dbReference>
<comment type="caution">
    <text evidence="2">The sequence shown here is derived from an EMBL/GenBank/DDBJ whole genome shotgun (WGS) entry which is preliminary data.</text>
</comment>
<feature type="compositionally biased region" description="Basic residues" evidence="1">
    <location>
        <begin position="1"/>
        <end position="37"/>
    </location>
</feature>
<feature type="non-terminal residue" evidence="2">
    <location>
        <position position="1"/>
    </location>
</feature>
<dbReference type="AlphaFoldDB" id="A0A699X4J3"/>
<feature type="compositionally biased region" description="Low complexity" evidence="1">
    <location>
        <begin position="38"/>
        <end position="50"/>
    </location>
</feature>
<accession>A0A699X4J3</accession>
<feature type="region of interest" description="Disordered" evidence="1">
    <location>
        <begin position="1"/>
        <end position="105"/>
    </location>
</feature>
<sequence>RRRPAHRGNLRPPGRRYRGRRRALRRAAPQRRGRAGPRRSLAPGAATGGATDDRPERGVQAAAQRDRTGGTERPHRADHRRNRRGQGVGGPPPARTFGARGQADD</sequence>
<proteinExistence type="predicted"/>
<evidence type="ECO:0000256" key="1">
    <source>
        <dbReference type="SAM" id="MobiDB-lite"/>
    </source>
</evidence>
<organism evidence="2">
    <name type="scientific">Tanacetum cinerariifolium</name>
    <name type="common">Dalmatian daisy</name>
    <name type="synonym">Chrysanthemum cinerariifolium</name>
    <dbReference type="NCBI Taxonomy" id="118510"/>
    <lineage>
        <taxon>Eukaryota</taxon>
        <taxon>Viridiplantae</taxon>
        <taxon>Streptophyta</taxon>
        <taxon>Embryophyta</taxon>
        <taxon>Tracheophyta</taxon>
        <taxon>Spermatophyta</taxon>
        <taxon>Magnoliopsida</taxon>
        <taxon>eudicotyledons</taxon>
        <taxon>Gunneridae</taxon>
        <taxon>Pentapetalae</taxon>
        <taxon>asterids</taxon>
        <taxon>campanulids</taxon>
        <taxon>Asterales</taxon>
        <taxon>Asteraceae</taxon>
        <taxon>Asteroideae</taxon>
        <taxon>Anthemideae</taxon>
        <taxon>Anthemidinae</taxon>
        <taxon>Tanacetum</taxon>
    </lineage>
</organism>
<name>A0A699X4J3_TANCI</name>
<gene>
    <name evidence="2" type="ORF">Tci_924000</name>
</gene>
<evidence type="ECO:0000313" key="2">
    <source>
        <dbReference type="EMBL" id="GFD52031.1"/>
    </source>
</evidence>